<feature type="compositionally biased region" description="Basic residues" evidence="1">
    <location>
        <begin position="186"/>
        <end position="199"/>
    </location>
</feature>
<evidence type="ECO:0000256" key="1">
    <source>
        <dbReference type="SAM" id="MobiDB-lite"/>
    </source>
</evidence>
<reference evidence="2" key="1">
    <citation type="submission" date="2020-03" db="EMBL/GenBank/DDBJ databases">
        <title>Hybrid Assembly of Korean Phytophthora infestans isolates.</title>
        <authorList>
            <person name="Prokchorchik M."/>
            <person name="Lee Y."/>
            <person name="Seo J."/>
            <person name="Cho J.-H."/>
            <person name="Park Y.-E."/>
            <person name="Jang D.-C."/>
            <person name="Im J.-S."/>
            <person name="Choi J.-G."/>
            <person name="Park H.-J."/>
            <person name="Lee G.-B."/>
            <person name="Lee Y.-G."/>
            <person name="Hong S.-Y."/>
            <person name="Cho K."/>
            <person name="Sohn K.H."/>
        </authorList>
    </citation>
    <scope>NUCLEOTIDE SEQUENCE</scope>
    <source>
        <strain evidence="2">KR_2_A2</strain>
    </source>
</reference>
<gene>
    <name evidence="2" type="ORF">GN958_ATG02400</name>
</gene>
<feature type="region of interest" description="Disordered" evidence="1">
    <location>
        <begin position="1"/>
        <end position="34"/>
    </location>
</feature>
<comment type="caution">
    <text evidence="2">The sequence shown here is derived from an EMBL/GenBank/DDBJ whole genome shotgun (WGS) entry which is preliminary data.</text>
</comment>
<feature type="compositionally biased region" description="Low complexity" evidence="1">
    <location>
        <begin position="85"/>
        <end position="95"/>
    </location>
</feature>
<evidence type="ECO:0000313" key="2">
    <source>
        <dbReference type="EMBL" id="KAF4148406.1"/>
    </source>
</evidence>
<name>A0A8S9V4J0_PHYIN</name>
<dbReference type="EMBL" id="JAACNO010000277">
    <property type="protein sequence ID" value="KAF4148406.1"/>
    <property type="molecule type" value="Genomic_DNA"/>
</dbReference>
<sequence length="199" mass="21766">LVVSDRHQMPDVNSTTAEKYRDGEAGNGEQMQRPELYVEPSLQNYGTSDGTGCREVQSSGELCVTSRRRRKQREDGAAESCEALGATGTDGDGATYVGLHDHTRISVAPEEELPKHIQNEVSTSAGRDRASREYGEPDDIRLGAKHEGYGGGGATQTMRGRGPTPAIPPIQYLLQTAARESVSERGRRRVRNRANHYEP</sequence>
<organism evidence="2 3">
    <name type="scientific">Phytophthora infestans</name>
    <name type="common">Potato late blight agent</name>
    <name type="synonym">Botrytis infestans</name>
    <dbReference type="NCBI Taxonomy" id="4787"/>
    <lineage>
        <taxon>Eukaryota</taxon>
        <taxon>Sar</taxon>
        <taxon>Stramenopiles</taxon>
        <taxon>Oomycota</taxon>
        <taxon>Peronosporomycetes</taxon>
        <taxon>Peronosporales</taxon>
        <taxon>Peronosporaceae</taxon>
        <taxon>Phytophthora</taxon>
    </lineage>
</organism>
<dbReference type="AlphaFoldDB" id="A0A8S9V4J0"/>
<feature type="non-terminal residue" evidence="2">
    <location>
        <position position="1"/>
    </location>
</feature>
<dbReference type="Proteomes" id="UP000704712">
    <property type="component" value="Unassembled WGS sequence"/>
</dbReference>
<proteinExistence type="predicted"/>
<evidence type="ECO:0000313" key="3">
    <source>
        <dbReference type="Proteomes" id="UP000704712"/>
    </source>
</evidence>
<feature type="region of interest" description="Disordered" evidence="1">
    <location>
        <begin position="67"/>
        <end position="199"/>
    </location>
</feature>
<accession>A0A8S9V4J0</accession>
<feature type="compositionally biased region" description="Basic and acidic residues" evidence="1">
    <location>
        <begin position="126"/>
        <end position="148"/>
    </location>
</feature>
<protein>
    <submittedName>
        <fullName evidence="2">Uncharacterized protein</fullName>
    </submittedName>
</protein>